<evidence type="ECO:0000259" key="9">
    <source>
        <dbReference type="Pfam" id="PF08478"/>
    </source>
</evidence>
<dbReference type="InterPro" id="IPR050487">
    <property type="entry name" value="FtsQ_DivIB"/>
</dbReference>
<feature type="domain" description="Cell division protein FtsQ/DivIB C-terminal" evidence="8">
    <location>
        <begin position="144"/>
        <end position="256"/>
    </location>
</feature>
<protein>
    <submittedName>
        <fullName evidence="10">FtsQ-type POTRA domain-containing protein</fullName>
    </submittedName>
</protein>
<dbReference type="Proteomes" id="UP001212821">
    <property type="component" value="Chromosome"/>
</dbReference>
<evidence type="ECO:0000256" key="4">
    <source>
        <dbReference type="ARBA" id="ARBA00022989"/>
    </source>
</evidence>
<feature type="region of interest" description="Disordered" evidence="6">
    <location>
        <begin position="1"/>
        <end position="33"/>
    </location>
</feature>
<keyword evidence="1" id="KW-1003">Cell membrane</keyword>
<evidence type="ECO:0000259" key="8">
    <source>
        <dbReference type="Pfam" id="PF03799"/>
    </source>
</evidence>
<dbReference type="PANTHER" id="PTHR37820:SF1">
    <property type="entry name" value="CELL DIVISION PROTEIN FTSQ"/>
    <property type="match status" value="1"/>
</dbReference>
<dbReference type="Pfam" id="PF03799">
    <property type="entry name" value="FtsQ_DivIB_C"/>
    <property type="match status" value="1"/>
</dbReference>
<accession>A0ABY7Q966</accession>
<evidence type="ECO:0000256" key="3">
    <source>
        <dbReference type="ARBA" id="ARBA00022692"/>
    </source>
</evidence>
<dbReference type="RefSeq" id="WP_270147519.1">
    <property type="nucleotide sequence ID" value="NZ_CP115450.1"/>
</dbReference>
<feature type="domain" description="POTRA" evidence="9">
    <location>
        <begin position="70"/>
        <end position="136"/>
    </location>
</feature>
<evidence type="ECO:0000256" key="5">
    <source>
        <dbReference type="ARBA" id="ARBA00023306"/>
    </source>
</evidence>
<dbReference type="EMBL" id="CP115450">
    <property type="protein sequence ID" value="WBP89293.1"/>
    <property type="molecule type" value="Genomic_DNA"/>
</dbReference>
<keyword evidence="4 7" id="KW-1133">Transmembrane helix</keyword>
<keyword evidence="3 7" id="KW-0812">Transmembrane</keyword>
<dbReference type="PANTHER" id="PTHR37820">
    <property type="entry name" value="CELL DIVISION PROTEIN DIVIB"/>
    <property type="match status" value="1"/>
</dbReference>
<keyword evidence="11" id="KW-1185">Reference proteome</keyword>
<dbReference type="InterPro" id="IPR013685">
    <property type="entry name" value="POTRA_FtsQ_type"/>
</dbReference>
<evidence type="ECO:0000256" key="2">
    <source>
        <dbReference type="ARBA" id="ARBA00022618"/>
    </source>
</evidence>
<keyword evidence="7" id="KW-0472">Membrane</keyword>
<keyword evidence="5" id="KW-0131">Cell cycle</keyword>
<dbReference type="InterPro" id="IPR005548">
    <property type="entry name" value="Cell_div_FtsQ/DivIB_C"/>
</dbReference>
<evidence type="ECO:0000256" key="1">
    <source>
        <dbReference type="ARBA" id="ARBA00022475"/>
    </source>
</evidence>
<name>A0ABY7Q966_9ACTN</name>
<organism evidence="10 11">
    <name type="scientific">Kitasatospora cathayae</name>
    <dbReference type="NCBI Taxonomy" id="3004092"/>
    <lineage>
        <taxon>Bacteria</taxon>
        <taxon>Bacillati</taxon>
        <taxon>Actinomycetota</taxon>
        <taxon>Actinomycetes</taxon>
        <taxon>Kitasatosporales</taxon>
        <taxon>Streptomycetaceae</taxon>
        <taxon>Kitasatospora</taxon>
    </lineage>
</organism>
<evidence type="ECO:0000313" key="11">
    <source>
        <dbReference type="Proteomes" id="UP001212821"/>
    </source>
</evidence>
<evidence type="ECO:0000256" key="6">
    <source>
        <dbReference type="SAM" id="MobiDB-lite"/>
    </source>
</evidence>
<evidence type="ECO:0000313" key="10">
    <source>
        <dbReference type="EMBL" id="WBP89293.1"/>
    </source>
</evidence>
<proteinExistence type="predicted"/>
<dbReference type="Gene3D" id="3.10.20.310">
    <property type="entry name" value="membrane protein fhac"/>
    <property type="match status" value="1"/>
</dbReference>
<dbReference type="Pfam" id="PF08478">
    <property type="entry name" value="POTRA_1"/>
    <property type="match status" value="1"/>
</dbReference>
<gene>
    <name evidence="10" type="ORF">O1G21_27920</name>
</gene>
<feature type="transmembrane region" description="Helical" evidence="7">
    <location>
        <begin position="44"/>
        <end position="63"/>
    </location>
</feature>
<keyword evidence="2" id="KW-0132">Cell division</keyword>
<reference evidence="11" key="1">
    <citation type="submission" date="2022-12" db="EMBL/GenBank/DDBJ databases">
        <authorList>
            <person name="Mo P."/>
        </authorList>
    </citation>
    <scope>NUCLEOTIDE SEQUENCE [LARGE SCALE GENOMIC DNA]</scope>
    <source>
        <strain evidence="11">HUAS 3-15</strain>
    </source>
</reference>
<sequence length="272" mass="28520">MVAAVGDGRLADPPPASGRGYPHEEEDFEDEESAPRLRLSRRGIVVLSVLGAAVLGVLAWVVFFSSVLDVRDVAVQGTADEKLTSDQVRAAVGGLSDGPLARVDLDGVRHRVETIPRVAKAEVWRGWPHTLQVKVVQRTAVAAVKGDDGQFTQVDAAGVSFATEAAPPQGVPVVELRLSQPAKDADGVISRAQLVQGAVAVAAGLPPEIAKRAGSVLVHSYDDIELQLSGGATVRWGSPEQTDRKARVLVALLKQKGTLFDVTAPEAPAVSG</sequence>
<evidence type="ECO:0000256" key="7">
    <source>
        <dbReference type="SAM" id="Phobius"/>
    </source>
</evidence>